<keyword evidence="1" id="KW-0614">Plasmid</keyword>
<reference evidence="1 2" key="1">
    <citation type="journal article" date="2021" name="ISME J.">
        <title>Genomic evolution of the class Acidithiobacillia: deep-branching Proteobacteria living in extreme acidic conditions.</title>
        <authorList>
            <person name="Moya-Beltran A."/>
            <person name="Beard S."/>
            <person name="Rojas-Villalobos C."/>
            <person name="Issotta F."/>
            <person name="Gallardo Y."/>
            <person name="Ulloa R."/>
            <person name="Giaveno A."/>
            <person name="Degli Esposti M."/>
            <person name="Johnson D.B."/>
            <person name="Quatrini R."/>
        </authorList>
    </citation>
    <scope>NUCLEOTIDE SEQUENCE [LARGE SCALE GENOMIC DNA]</scope>
    <source>
        <strain evidence="1 2">CF3</strain>
    </source>
</reference>
<accession>A0ACD5IM78</accession>
<evidence type="ECO:0000313" key="1">
    <source>
        <dbReference type="EMBL" id="XRP74700.1"/>
    </source>
</evidence>
<gene>
    <name evidence="1" type="ORF">HF292_015615</name>
</gene>
<geneLocation type="plasmid" evidence="1 2">
    <name>pCF3-4</name>
</geneLocation>
<name>A0ACD5IM78_9PROT</name>
<protein>
    <submittedName>
        <fullName evidence="1">Uncharacterized protein</fullName>
    </submittedName>
</protein>
<organism evidence="1 2">
    <name type="scientific">Acidithiobacillus ferruginosus</name>
    <dbReference type="NCBI Taxonomy" id="3063951"/>
    <lineage>
        <taxon>Bacteria</taxon>
        <taxon>Pseudomonadati</taxon>
        <taxon>Pseudomonadota</taxon>
        <taxon>Acidithiobacillia</taxon>
        <taxon>Acidithiobacillales</taxon>
        <taxon>Acidithiobacillaceae</taxon>
        <taxon>Acidithiobacillus</taxon>
    </lineage>
</organism>
<keyword evidence="2" id="KW-1185">Reference proteome</keyword>
<dbReference type="Proteomes" id="UP001196097">
    <property type="component" value="Plasmid pCF3-4"/>
</dbReference>
<evidence type="ECO:0000313" key="2">
    <source>
        <dbReference type="Proteomes" id="UP001196097"/>
    </source>
</evidence>
<proteinExistence type="predicted"/>
<dbReference type="EMBL" id="CP130950">
    <property type="protein sequence ID" value="XRP74700.1"/>
    <property type="molecule type" value="Genomic_DNA"/>
</dbReference>
<sequence>MAQTLDQKIAEAEDKLARLREQSRRTENGQKIILGGMLIHAARKDAKIRAWLLEEAEKSITREVDKKRLAPLLDTLRMTPEPNQESGKETVSEALNNILSDNAMRD</sequence>